<dbReference type="Proteomes" id="UP001165960">
    <property type="component" value="Unassembled WGS sequence"/>
</dbReference>
<evidence type="ECO:0000313" key="2">
    <source>
        <dbReference type="Proteomes" id="UP001165960"/>
    </source>
</evidence>
<dbReference type="EMBL" id="QTSX02000341">
    <property type="protein sequence ID" value="KAJ9087139.1"/>
    <property type="molecule type" value="Genomic_DNA"/>
</dbReference>
<proteinExistence type="predicted"/>
<name>A0ACC2UJR3_9FUNG</name>
<reference evidence="1" key="1">
    <citation type="submission" date="2022-04" db="EMBL/GenBank/DDBJ databases">
        <title>Genome of the entomopathogenic fungus Entomophthora muscae.</title>
        <authorList>
            <person name="Elya C."/>
            <person name="Lovett B.R."/>
            <person name="Lee E."/>
            <person name="Macias A.M."/>
            <person name="Hajek A.E."/>
            <person name="De Bivort B.L."/>
            <person name="Kasson M.T."/>
            <person name="De Fine Licht H.H."/>
            <person name="Stajich J.E."/>
        </authorList>
    </citation>
    <scope>NUCLEOTIDE SEQUENCE</scope>
    <source>
        <strain evidence="1">Berkeley</strain>
    </source>
</reference>
<evidence type="ECO:0000313" key="1">
    <source>
        <dbReference type="EMBL" id="KAJ9087139.1"/>
    </source>
</evidence>
<gene>
    <name evidence="1" type="ORF">DSO57_1036220</name>
</gene>
<protein>
    <submittedName>
        <fullName evidence="1">Uncharacterized protein</fullName>
    </submittedName>
</protein>
<sequence length="194" mass="21851">MAFSKDFFTNTHKVLFITEKLTGNYHDWFSSHSVRNPEVLQDYYQFVSSLLSFSVHHKIPDKLDSLIKEVVKWNQKYLLTKSSSISKLSPNAKTFSSKTTTLLAPPPGTEPRPRGGFCLTSEEILGRRTNNLCSYCRSKDHLMALCPLSKQSNPVTSSTSLNSLMSKDSSISLTVIVTVHGPLSKVSKIEWIRH</sequence>
<accession>A0ACC2UJR3</accession>
<keyword evidence="2" id="KW-1185">Reference proteome</keyword>
<organism evidence="1 2">
    <name type="scientific">Entomophthora muscae</name>
    <dbReference type="NCBI Taxonomy" id="34485"/>
    <lineage>
        <taxon>Eukaryota</taxon>
        <taxon>Fungi</taxon>
        <taxon>Fungi incertae sedis</taxon>
        <taxon>Zoopagomycota</taxon>
        <taxon>Entomophthoromycotina</taxon>
        <taxon>Entomophthoromycetes</taxon>
        <taxon>Entomophthorales</taxon>
        <taxon>Entomophthoraceae</taxon>
        <taxon>Entomophthora</taxon>
    </lineage>
</organism>
<comment type="caution">
    <text evidence="1">The sequence shown here is derived from an EMBL/GenBank/DDBJ whole genome shotgun (WGS) entry which is preliminary data.</text>
</comment>